<dbReference type="InterPro" id="IPR052944">
    <property type="entry name" value="Sporulation_related"/>
</dbReference>
<organism evidence="3 4">
    <name type="scientific">Plebeiibacterium marinum</name>
    <dbReference type="NCBI Taxonomy" id="2992111"/>
    <lineage>
        <taxon>Bacteria</taxon>
        <taxon>Pseudomonadati</taxon>
        <taxon>Bacteroidota</taxon>
        <taxon>Bacteroidia</taxon>
        <taxon>Marinilabiliales</taxon>
        <taxon>Marinilabiliaceae</taxon>
        <taxon>Plebeiibacterium</taxon>
    </lineage>
</organism>
<dbReference type="Pfam" id="PF17131">
    <property type="entry name" value="LolA_like"/>
    <property type="match status" value="1"/>
</dbReference>
<dbReference type="InterPro" id="IPR033399">
    <property type="entry name" value="TP_0789-like"/>
</dbReference>
<sequence>MKFNFSLRWRVGVLLFVVVTCSGGALVAQVTARDIIDRANELLRGKTSYTEMEMKVVRTKWERTLKFKGWSKGVDYSMIYITFPAREKGQVFLKRQKDMWNYLPDIDKMIKIPPSMMMQSWMGSDMTNDDLVKGASIVEDYIHNIIGEEEKNGYDCWIIELIPKEDAVVVWGKIVCWITQEGYMTLRNEYYDEDGFLINTESLSKIKNIGDRVMPTFFEIVPEDKKGQKTTMEFTNVEFDMPLDDDFFSVKNMKRIK</sequence>
<dbReference type="InterPro" id="IPR029046">
    <property type="entry name" value="LolA/LolB/LppX"/>
</dbReference>
<keyword evidence="1" id="KW-0732">Signal</keyword>
<dbReference type="EMBL" id="JAPDPI010000016">
    <property type="protein sequence ID" value="MCW3805837.1"/>
    <property type="molecule type" value="Genomic_DNA"/>
</dbReference>
<evidence type="ECO:0000259" key="2">
    <source>
        <dbReference type="Pfam" id="PF17131"/>
    </source>
</evidence>
<evidence type="ECO:0000313" key="3">
    <source>
        <dbReference type="EMBL" id="MCW3805837.1"/>
    </source>
</evidence>
<gene>
    <name evidence="3" type="ORF">OM074_09365</name>
</gene>
<accession>A0AAE3SJL0</accession>
<name>A0AAE3SJL0_9BACT</name>
<dbReference type="CDD" id="cd16329">
    <property type="entry name" value="LolA_like"/>
    <property type="match status" value="1"/>
</dbReference>
<keyword evidence="3" id="KW-0449">Lipoprotein</keyword>
<dbReference type="SUPFAM" id="SSF89392">
    <property type="entry name" value="Prokaryotic lipoproteins and lipoprotein localization factors"/>
    <property type="match status" value="1"/>
</dbReference>
<dbReference type="RefSeq" id="WP_301199201.1">
    <property type="nucleotide sequence ID" value="NZ_JAPDPI010000016.1"/>
</dbReference>
<feature type="domain" description="Uncharacterized protein TP-0789" evidence="2">
    <location>
        <begin position="75"/>
        <end position="255"/>
    </location>
</feature>
<dbReference type="PANTHER" id="PTHR37507">
    <property type="entry name" value="SPORULATION PROTEIN YDCC"/>
    <property type="match status" value="1"/>
</dbReference>
<reference evidence="3" key="1">
    <citation type="submission" date="2022-10" db="EMBL/GenBank/DDBJ databases">
        <authorList>
            <person name="Yu W.X."/>
        </authorList>
    </citation>
    <scope>NUCLEOTIDE SEQUENCE</scope>
    <source>
        <strain evidence="3">D04</strain>
    </source>
</reference>
<dbReference type="Gene3D" id="2.50.20.10">
    <property type="entry name" value="Lipoprotein localisation LolA/LolB/LppX"/>
    <property type="match status" value="1"/>
</dbReference>
<comment type="caution">
    <text evidence="3">The sequence shown here is derived from an EMBL/GenBank/DDBJ whole genome shotgun (WGS) entry which is preliminary data.</text>
</comment>
<evidence type="ECO:0000256" key="1">
    <source>
        <dbReference type="ARBA" id="ARBA00022729"/>
    </source>
</evidence>
<proteinExistence type="predicted"/>
<dbReference type="AlphaFoldDB" id="A0AAE3SJL0"/>
<dbReference type="Proteomes" id="UP001207408">
    <property type="component" value="Unassembled WGS sequence"/>
</dbReference>
<keyword evidence="4" id="KW-1185">Reference proteome</keyword>
<dbReference type="PANTHER" id="PTHR37507:SF2">
    <property type="entry name" value="SPORULATION PROTEIN YDCC"/>
    <property type="match status" value="1"/>
</dbReference>
<protein>
    <submittedName>
        <fullName evidence="3">Outer membrane lipoprotein-sorting protein</fullName>
    </submittedName>
</protein>
<evidence type="ECO:0000313" key="4">
    <source>
        <dbReference type="Proteomes" id="UP001207408"/>
    </source>
</evidence>